<evidence type="ECO:0000313" key="1">
    <source>
        <dbReference type="EMBL" id="KAK5976207.1"/>
    </source>
</evidence>
<gene>
    <name evidence="1" type="ORF">GCK32_004692</name>
</gene>
<comment type="caution">
    <text evidence="1">The sequence shown here is derived from an EMBL/GenBank/DDBJ whole genome shotgun (WGS) entry which is preliminary data.</text>
</comment>
<keyword evidence="2" id="KW-1185">Reference proteome</keyword>
<protein>
    <submittedName>
        <fullName evidence="1">Uncharacterized protein</fullName>
    </submittedName>
</protein>
<dbReference type="Proteomes" id="UP001331761">
    <property type="component" value="Unassembled WGS sequence"/>
</dbReference>
<organism evidence="1 2">
    <name type="scientific">Trichostrongylus colubriformis</name>
    <name type="common">Black scour worm</name>
    <dbReference type="NCBI Taxonomy" id="6319"/>
    <lineage>
        <taxon>Eukaryota</taxon>
        <taxon>Metazoa</taxon>
        <taxon>Ecdysozoa</taxon>
        <taxon>Nematoda</taxon>
        <taxon>Chromadorea</taxon>
        <taxon>Rhabditida</taxon>
        <taxon>Rhabditina</taxon>
        <taxon>Rhabditomorpha</taxon>
        <taxon>Strongyloidea</taxon>
        <taxon>Trichostrongylidae</taxon>
        <taxon>Trichostrongylus</taxon>
    </lineage>
</organism>
<reference evidence="1 2" key="1">
    <citation type="submission" date="2019-10" db="EMBL/GenBank/DDBJ databases">
        <title>Assembly and Annotation for the nematode Trichostrongylus colubriformis.</title>
        <authorList>
            <person name="Martin J."/>
        </authorList>
    </citation>
    <scope>NUCLEOTIDE SEQUENCE [LARGE SCALE GENOMIC DNA]</scope>
    <source>
        <strain evidence="1">G859</strain>
        <tissue evidence="1">Whole worm</tissue>
    </source>
</reference>
<accession>A0AAN8FCI2</accession>
<name>A0AAN8FCI2_TRICO</name>
<evidence type="ECO:0000313" key="2">
    <source>
        <dbReference type="Proteomes" id="UP001331761"/>
    </source>
</evidence>
<sequence>MKGQWEPYFMLQHKKEFWRRDRLSLKEKVWKTLNSHEMKQQAKDISIERLGHNAYFGCNGHGEVKDDKESMNIVCFFERFWGILEYRIQHLGGNAYFGCNGHGEEKDDKEFMKIVCFFERRRYIPSPDGTGTLILN</sequence>
<proteinExistence type="predicted"/>
<dbReference type="AlphaFoldDB" id="A0AAN8FCI2"/>
<dbReference type="EMBL" id="WIXE01012123">
    <property type="protein sequence ID" value="KAK5976207.1"/>
    <property type="molecule type" value="Genomic_DNA"/>
</dbReference>